<evidence type="ECO:0000259" key="1">
    <source>
        <dbReference type="PROSITE" id="PS50883"/>
    </source>
</evidence>
<protein>
    <submittedName>
        <fullName evidence="2">Diguanylate phosphodiesterase</fullName>
    </submittedName>
</protein>
<dbReference type="PROSITE" id="PS50883">
    <property type="entry name" value="EAL"/>
    <property type="match status" value="1"/>
</dbReference>
<dbReference type="InterPro" id="IPR050706">
    <property type="entry name" value="Cyclic-di-GMP_PDE-like"/>
</dbReference>
<dbReference type="PANTHER" id="PTHR33121">
    <property type="entry name" value="CYCLIC DI-GMP PHOSPHODIESTERASE PDEF"/>
    <property type="match status" value="1"/>
</dbReference>
<dbReference type="Pfam" id="PF00563">
    <property type="entry name" value="EAL"/>
    <property type="match status" value="1"/>
</dbReference>
<dbReference type="KEGG" id="aac:Aaci_0635"/>
<dbReference type="Proteomes" id="UP000001917">
    <property type="component" value="Chromosome"/>
</dbReference>
<dbReference type="CDD" id="cd01948">
    <property type="entry name" value="EAL"/>
    <property type="match status" value="1"/>
</dbReference>
<dbReference type="eggNOG" id="COG2200">
    <property type="taxonomic scope" value="Bacteria"/>
</dbReference>
<dbReference type="InterPro" id="IPR001633">
    <property type="entry name" value="EAL_dom"/>
</dbReference>
<keyword evidence="3" id="KW-1185">Reference proteome</keyword>
<evidence type="ECO:0000313" key="2">
    <source>
        <dbReference type="EMBL" id="ACV57683.1"/>
    </source>
</evidence>
<organism evidence="2 3">
    <name type="scientific">Alicyclobacillus acidocaldarius subsp. acidocaldarius (strain ATCC 27009 / DSM 446 / BCRC 14685 / JCM 5260 / KCTC 1825 / NBRC 15652 / NCIMB 11725 / NRRL B-14509 / 104-IA)</name>
    <name type="common">Bacillus acidocaldarius</name>
    <dbReference type="NCBI Taxonomy" id="521098"/>
    <lineage>
        <taxon>Bacteria</taxon>
        <taxon>Bacillati</taxon>
        <taxon>Bacillota</taxon>
        <taxon>Bacilli</taxon>
        <taxon>Bacillales</taxon>
        <taxon>Alicyclobacillaceae</taxon>
        <taxon>Alicyclobacillus</taxon>
    </lineage>
</organism>
<proteinExistence type="predicted"/>
<accession>C8WTE1</accession>
<dbReference type="SMART" id="SM00052">
    <property type="entry name" value="EAL"/>
    <property type="match status" value="1"/>
</dbReference>
<dbReference type="InterPro" id="IPR035919">
    <property type="entry name" value="EAL_sf"/>
</dbReference>
<dbReference type="AlphaFoldDB" id="C8WTE1"/>
<dbReference type="GO" id="GO:0071111">
    <property type="term" value="F:cyclic-guanylate-specific phosphodiesterase activity"/>
    <property type="evidence" value="ECO:0007669"/>
    <property type="project" value="InterPro"/>
</dbReference>
<reference evidence="3" key="1">
    <citation type="submission" date="2009-09" db="EMBL/GenBank/DDBJ databases">
        <title>The complete chromosome of Alicyclobacillus acidocaldarius subsp. acidocaldarius DSM 446.</title>
        <authorList>
            <consortium name="US DOE Joint Genome Institute (JGI-PGF)"/>
            <person name="Lucas S."/>
            <person name="Copeland A."/>
            <person name="Lapidus A."/>
            <person name="Glavina del Rio T."/>
            <person name="Dalin E."/>
            <person name="Tice H."/>
            <person name="Bruce D."/>
            <person name="Goodwin L."/>
            <person name="Pitluck S."/>
            <person name="Kyrpides N."/>
            <person name="Mavromatis K."/>
            <person name="Ivanova N."/>
            <person name="Ovchinnikova G."/>
            <person name="Chertkov O."/>
            <person name="Sims D."/>
            <person name="Brettin T."/>
            <person name="Detter J.C."/>
            <person name="Han C."/>
            <person name="Larimer F."/>
            <person name="Land M."/>
            <person name="Hauser L."/>
            <person name="Markowitz V."/>
            <person name="Cheng J.-F."/>
            <person name="Hugenholtz P."/>
            <person name="Woyke T."/>
            <person name="Wu D."/>
            <person name="Pukall R."/>
            <person name="Klenk H.-P."/>
            <person name="Eisen J.A."/>
        </authorList>
    </citation>
    <scope>NUCLEOTIDE SEQUENCE [LARGE SCALE GENOMIC DNA]</scope>
    <source>
        <strain evidence="3">ATCC 27009 / DSM 446 / BCRC 14685 / JCM 5260 / KCTC 1825 / NBRC 15652 / NCIMB 11725 / NRRL B-14509 / 104-IA</strain>
    </source>
</reference>
<dbReference type="SUPFAM" id="SSF141868">
    <property type="entry name" value="EAL domain-like"/>
    <property type="match status" value="1"/>
</dbReference>
<dbReference type="RefSeq" id="WP_012810044.1">
    <property type="nucleotide sequence ID" value="NC_013205.1"/>
</dbReference>
<dbReference type="HOGENOM" id="CLU_000445_70_0_9"/>
<gene>
    <name evidence="2" type="ordered locus">Aaci_0635</name>
</gene>
<name>C8WTE1_ALIAD</name>
<sequence length="340" mass="37572">MSCPGCEVGQGGVTLKVPEEDVEGVLRSLASARAVRWSGASTVSMPPDVFVARATYWQAFFDTSSWRVGLTGPDGADAPDRPFDAFVEELPSVWIDELLARRGIQMAMQPIVDLTKGSVVACEMLVRATAPDGSFVSPHALFEAAREQSRLFALDRACRIEAIAAARRLPADWDVFVNFIPTAIYVPEHCLQSTFAAAERHAVHPSRLVFEVVETERVDDVAHLRAILAFYRAKGVRYALDDFGEGYSDENMLRAISPDVVKLDRQFVDHVDRDPAKRRVAEGLARVAQSLDIRLLAEGVERPEEATALLELGYTWQQGYLYARPSLEVPDGSIAWLPRA</sequence>
<reference evidence="2 3" key="2">
    <citation type="journal article" date="2010" name="Stand. Genomic Sci.">
        <title>Complete genome sequence of Alicyclobacillus acidocaldarius type strain (104-IA).</title>
        <authorList>
            <person name="Mavromatis K."/>
            <person name="Sikorski J."/>
            <person name="Lapidus A."/>
            <person name="Glavina Del Rio T."/>
            <person name="Copeland A."/>
            <person name="Tice H."/>
            <person name="Cheng J.F."/>
            <person name="Lucas S."/>
            <person name="Chen F."/>
            <person name="Nolan M."/>
            <person name="Bruce D."/>
            <person name="Goodwin L."/>
            <person name="Pitluck S."/>
            <person name="Ivanova N."/>
            <person name="Ovchinnikova G."/>
            <person name="Pati A."/>
            <person name="Chen A."/>
            <person name="Palaniappan K."/>
            <person name="Land M."/>
            <person name="Hauser L."/>
            <person name="Chang Y.J."/>
            <person name="Jeffries C.D."/>
            <person name="Chain P."/>
            <person name="Meincke L."/>
            <person name="Sims D."/>
            <person name="Chertkov O."/>
            <person name="Han C."/>
            <person name="Brettin T."/>
            <person name="Detter J.C."/>
            <person name="Wahrenburg C."/>
            <person name="Rohde M."/>
            <person name="Pukall R."/>
            <person name="Goker M."/>
            <person name="Bristow J."/>
            <person name="Eisen J.A."/>
            <person name="Markowitz V."/>
            <person name="Hugenholtz P."/>
            <person name="Klenk H.P."/>
            <person name="Kyrpides N.C."/>
        </authorList>
    </citation>
    <scope>NUCLEOTIDE SEQUENCE [LARGE SCALE GENOMIC DNA]</scope>
    <source>
        <strain evidence="3">ATCC 27009 / DSM 446 / BCRC 14685 / JCM 5260 / KCTC 1825 / NBRC 15652 / NCIMB 11725 / NRRL B-14509 / 104-IA</strain>
    </source>
</reference>
<dbReference type="EMBL" id="CP001727">
    <property type="protein sequence ID" value="ACV57683.1"/>
    <property type="molecule type" value="Genomic_DNA"/>
</dbReference>
<evidence type="ECO:0000313" key="3">
    <source>
        <dbReference type="Proteomes" id="UP000001917"/>
    </source>
</evidence>
<dbReference type="PANTHER" id="PTHR33121:SF15">
    <property type="entry name" value="BLUE LIGHT- AND TEMPERATURE-REGULATED ANTIREPRESSOR BLUF"/>
    <property type="match status" value="1"/>
</dbReference>
<dbReference type="STRING" id="521098.Aaci_0635"/>
<dbReference type="Gene3D" id="3.20.20.450">
    <property type="entry name" value="EAL domain"/>
    <property type="match status" value="1"/>
</dbReference>
<feature type="domain" description="EAL" evidence="1">
    <location>
        <begin position="88"/>
        <end position="339"/>
    </location>
</feature>